<dbReference type="Pfam" id="PF13411">
    <property type="entry name" value="MerR_1"/>
    <property type="match status" value="1"/>
</dbReference>
<evidence type="ECO:0000256" key="1">
    <source>
        <dbReference type="ARBA" id="ARBA00023015"/>
    </source>
</evidence>
<evidence type="ECO:0000313" key="7">
    <source>
        <dbReference type="Proteomes" id="UP000242754"/>
    </source>
</evidence>
<dbReference type="GO" id="GO:0003700">
    <property type="term" value="F:DNA-binding transcription factor activity"/>
    <property type="evidence" value="ECO:0007669"/>
    <property type="project" value="InterPro"/>
</dbReference>
<dbReference type="InterPro" id="IPR009061">
    <property type="entry name" value="DNA-bd_dom_put_sf"/>
</dbReference>
<dbReference type="Gene3D" id="1.10.490.50">
    <property type="entry name" value="Antibiotic binding domain of TipA-like multidrug resistance regulators"/>
    <property type="match status" value="1"/>
</dbReference>
<dbReference type="PROSITE" id="PS50937">
    <property type="entry name" value="HTH_MERR_2"/>
    <property type="match status" value="1"/>
</dbReference>
<evidence type="ECO:0000256" key="2">
    <source>
        <dbReference type="ARBA" id="ARBA00023125"/>
    </source>
</evidence>
<dbReference type="PRINTS" id="PR00040">
    <property type="entry name" value="HTHMERR"/>
</dbReference>
<dbReference type="SUPFAM" id="SSF89082">
    <property type="entry name" value="Antibiotic binding domain of TipA-like multidrug resistance regulators"/>
    <property type="match status" value="1"/>
</dbReference>
<dbReference type="InterPro" id="IPR047057">
    <property type="entry name" value="MerR_fam"/>
</dbReference>
<dbReference type="InterPro" id="IPR000551">
    <property type="entry name" value="MerR-type_HTH_dom"/>
</dbReference>
<evidence type="ECO:0000256" key="4">
    <source>
        <dbReference type="ARBA" id="ARBA00023163"/>
    </source>
</evidence>
<dbReference type="Proteomes" id="UP000242754">
    <property type="component" value="Unassembled WGS sequence"/>
</dbReference>
<protein>
    <submittedName>
        <fullName evidence="6">Merr bacterial regulatory protein hth signature</fullName>
    </submittedName>
</protein>
<organism evidence="6 7">
    <name type="scientific">Trichococcus palustris</name>
    <dbReference type="NCBI Taxonomy" id="140314"/>
    <lineage>
        <taxon>Bacteria</taxon>
        <taxon>Bacillati</taxon>
        <taxon>Bacillota</taxon>
        <taxon>Bacilli</taxon>
        <taxon>Lactobacillales</taxon>
        <taxon>Carnobacteriaceae</taxon>
        <taxon>Trichococcus</taxon>
    </lineage>
</organism>
<dbReference type="CDD" id="cd01106">
    <property type="entry name" value="HTH_TipAL-Mta"/>
    <property type="match status" value="1"/>
</dbReference>
<keyword evidence="3" id="KW-0010">Activator</keyword>
<proteinExistence type="predicted"/>
<dbReference type="SUPFAM" id="SSF46955">
    <property type="entry name" value="Putative DNA-binding domain"/>
    <property type="match status" value="1"/>
</dbReference>
<dbReference type="SMART" id="SM00422">
    <property type="entry name" value="HTH_MERR"/>
    <property type="match status" value="1"/>
</dbReference>
<keyword evidence="2" id="KW-0238">DNA-binding</keyword>
<dbReference type="RefSeq" id="WP_218149888.1">
    <property type="nucleotide sequence ID" value="NZ_FJNE01000004.1"/>
</dbReference>
<evidence type="ECO:0000259" key="5">
    <source>
        <dbReference type="PROSITE" id="PS50937"/>
    </source>
</evidence>
<feature type="domain" description="HTH merR-type" evidence="5">
    <location>
        <begin position="3"/>
        <end position="72"/>
    </location>
</feature>
<name>A0A143YMI5_9LACT</name>
<dbReference type="STRING" id="140314.SAMN04488076_106142"/>
<dbReference type="GO" id="GO:0003677">
    <property type="term" value="F:DNA binding"/>
    <property type="evidence" value="ECO:0007669"/>
    <property type="project" value="UniProtKB-KW"/>
</dbReference>
<dbReference type="AlphaFoldDB" id="A0A143YMI5"/>
<gene>
    <name evidence="6" type="ORF">Tpal_1581</name>
</gene>
<keyword evidence="1" id="KW-0805">Transcription regulation</keyword>
<dbReference type="PANTHER" id="PTHR30204:SF90">
    <property type="entry name" value="HTH-TYPE TRANSCRIPTIONAL ACTIVATOR MTA"/>
    <property type="match status" value="1"/>
</dbReference>
<evidence type="ECO:0000313" key="6">
    <source>
        <dbReference type="EMBL" id="CZQ93072.1"/>
    </source>
</evidence>
<keyword evidence="4" id="KW-0804">Transcription</keyword>
<keyword evidence="7" id="KW-1185">Reference proteome</keyword>
<reference evidence="6 7" key="1">
    <citation type="submission" date="2016-02" db="EMBL/GenBank/DDBJ databases">
        <authorList>
            <person name="Wen L."/>
            <person name="He K."/>
            <person name="Yang H."/>
        </authorList>
    </citation>
    <scope>NUCLEOTIDE SEQUENCE [LARGE SCALE GENOMIC DNA]</scope>
    <source>
        <strain evidence="6">Trichococcus palustris</strain>
    </source>
</reference>
<dbReference type="InterPro" id="IPR036244">
    <property type="entry name" value="TipA-like_antibiotic-bd"/>
</dbReference>
<evidence type="ECO:0000256" key="3">
    <source>
        <dbReference type="ARBA" id="ARBA00023159"/>
    </source>
</evidence>
<dbReference type="Gene3D" id="1.10.1660.10">
    <property type="match status" value="1"/>
</dbReference>
<dbReference type="EMBL" id="FJNE01000004">
    <property type="protein sequence ID" value="CZQ93072.1"/>
    <property type="molecule type" value="Genomic_DNA"/>
</dbReference>
<dbReference type="InterPro" id="IPR012925">
    <property type="entry name" value="TipAS_dom"/>
</dbReference>
<dbReference type="PANTHER" id="PTHR30204">
    <property type="entry name" value="REDOX-CYCLING DRUG-SENSING TRANSCRIPTIONAL ACTIVATOR SOXR"/>
    <property type="match status" value="1"/>
</dbReference>
<accession>A0A143YMI5</accession>
<sequence>MLEYTIQKLSRLAGVTSRTLRHYDAIGLLKPKRINSSGYRIYGEAEVDKLQQILFFRNLSFTLEEIKEAVNNPAFDAEQALLLHRQALLERKAEIDDLLHTIDKTIANRRGDIKMSASEKFEGFKKQLMDDNEKKYGKEIREKYGEDTVAVSNKSFAGLSEADFAAMQDLAAQLQTGLTEAMKTGDAAGEAAMKVAEMHKRWLGYTWPSYSAEAHRGLAEMYVADERFTAYYDDVCGIGAAAFLRDAILHFTEQK</sequence>
<dbReference type="Pfam" id="PF07739">
    <property type="entry name" value="TipAS"/>
    <property type="match status" value="1"/>
</dbReference>